<dbReference type="InterPro" id="IPR011635">
    <property type="entry name" value="CARDB"/>
</dbReference>
<accession>A0A564ZGN6</accession>
<sequence>MKTTVAFALALTVAFTGIVGNHAEAAKAKPDLIVSAVSAPPSTSPGATIVVSGTIKNQGKASSKAFSVAYYLSPSASSTSGAAVLGTQNVSGLAAGASVALSNSFTVPASTTSGTFYVVGVADSTKVISESNESNNARASGGIVIQSAASTPVSDNQITVWVTDALTRIQPTDPTGTTAAAAIKAARNEYETFQVIVRAPDTTDLSGVNVTISDLVGLGTIAKSNIALYRTHYIPVTAKSQFSSNGWYSPNQPGDWPDALVPSSVPGGTYQSFPFSVQAGKNQPVLVEVFVPKESPAGTYTGTLTITATGQSPVTMPIILTVWGFTLPDKPALASDFWGYDLWMTTNYSYSAGADRLTLRNNLYTDLRRHRIGFGLTDSTGPFPNASLDAVLQQQARIQSPWNMTDVNLQELVGAYGADQLFGQHYDEPQTVSQINAINDPNGEVQRYRRNGVPELLTVSWSSELINGEYAGWSANVDIFAGVHYALIPFSNAQKKLNEGKAVWSYSAGMQPNEAPTWLLDYNLVHFRMVPWLDYSTGLTGFLYWTPVNWCGGDPWTNSGIPGSGCESNRNMDGVFYFPGDKVGAPNAAIPSARLKAIRDGVEDYDYLALLANLGDPILAKSLAKALAPAFDSWNHDPAAVVAAREQAAARIVALGGN</sequence>
<dbReference type="AlphaFoldDB" id="A0A564ZGN6"/>
<name>A0A564ZGN6_9BACT</name>
<keyword evidence="1" id="KW-0732">Signal</keyword>
<organism evidence="5 6">
    <name type="scientific">Candidatus Methylomirabilis lanthanidiphila</name>
    <dbReference type="NCBI Taxonomy" id="2211376"/>
    <lineage>
        <taxon>Bacteria</taxon>
        <taxon>Candidatus Methylomirabilota</taxon>
        <taxon>Candidatus Methylomirabilia</taxon>
        <taxon>Candidatus Methylomirabilales</taxon>
        <taxon>Candidatus Methylomirabilaceae</taxon>
        <taxon>Candidatus Methylomirabilis</taxon>
    </lineage>
</organism>
<dbReference type="InterPro" id="IPR053850">
    <property type="entry name" value="Glyco_hydro_123_N_2"/>
</dbReference>
<keyword evidence="6" id="KW-1185">Reference proteome</keyword>
<dbReference type="Gene3D" id="2.60.40.10">
    <property type="entry name" value="Immunoglobulins"/>
    <property type="match status" value="1"/>
</dbReference>
<feature type="signal peptide" evidence="1">
    <location>
        <begin position="1"/>
        <end position="23"/>
    </location>
</feature>
<evidence type="ECO:0000259" key="2">
    <source>
        <dbReference type="Pfam" id="PF07705"/>
    </source>
</evidence>
<dbReference type="InterPro" id="IPR025150">
    <property type="entry name" value="GH123_cat"/>
</dbReference>
<protein>
    <recommendedName>
        <fullName evidence="7">Glycoside hydrolase 123 C-terminal domain-containing protein</fullName>
    </recommendedName>
</protein>
<feature type="domain" description="CARDB" evidence="2">
    <location>
        <begin position="29"/>
        <end position="138"/>
    </location>
</feature>
<dbReference type="Proteomes" id="UP000334340">
    <property type="component" value="Unassembled WGS sequence"/>
</dbReference>
<feature type="domain" description="Glycoside hydrolase 123 catalytic" evidence="3">
    <location>
        <begin position="492"/>
        <end position="611"/>
    </location>
</feature>
<evidence type="ECO:0000259" key="4">
    <source>
        <dbReference type="Pfam" id="PF22680"/>
    </source>
</evidence>
<evidence type="ECO:0000313" key="5">
    <source>
        <dbReference type="EMBL" id="VUZ84490.1"/>
    </source>
</evidence>
<gene>
    <name evidence="5" type="ORF">MELA_00863</name>
</gene>
<proteinExistence type="predicted"/>
<evidence type="ECO:0000259" key="3">
    <source>
        <dbReference type="Pfam" id="PF13320"/>
    </source>
</evidence>
<dbReference type="Pfam" id="PF07705">
    <property type="entry name" value="CARDB"/>
    <property type="match status" value="1"/>
</dbReference>
<reference evidence="5 6" key="1">
    <citation type="submission" date="2019-07" db="EMBL/GenBank/DDBJ databases">
        <authorList>
            <person name="Cremers G."/>
        </authorList>
    </citation>
    <scope>NUCLEOTIDE SEQUENCE [LARGE SCALE GENOMIC DNA]</scope>
</reference>
<dbReference type="EMBL" id="CABIKM010000014">
    <property type="protein sequence ID" value="VUZ84490.1"/>
    <property type="molecule type" value="Genomic_DNA"/>
</dbReference>
<evidence type="ECO:0000313" key="6">
    <source>
        <dbReference type="Proteomes" id="UP000334340"/>
    </source>
</evidence>
<evidence type="ECO:0008006" key="7">
    <source>
        <dbReference type="Google" id="ProtNLM"/>
    </source>
</evidence>
<feature type="chain" id="PRO_5021772433" description="Glycoside hydrolase 123 C-terminal domain-containing protein" evidence="1">
    <location>
        <begin position="24"/>
        <end position="658"/>
    </location>
</feature>
<dbReference type="Pfam" id="PF13320">
    <property type="entry name" value="GH123_cat"/>
    <property type="match status" value="1"/>
</dbReference>
<evidence type="ECO:0000256" key="1">
    <source>
        <dbReference type="SAM" id="SignalP"/>
    </source>
</evidence>
<feature type="domain" description="Glycoside hydrolase 123 N-terminal" evidence="4">
    <location>
        <begin position="178"/>
        <end position="307"/>
    </location>
</feature>
<dbReference type="Pfam" id="PF22680">
    <property type="entry name" value="Glyco_hydro_123_N_2"/>
    <property type="match status" value="1"/>
</dbReference>
<dbReference type="InterPro" id="IPR013783">
    <property type="entry name" value="Ig-like_fold"/>
</dbReference>